<organism evidence="3 4">
    <name type="scientific">Desulfovibrio desulfuricans</name>
    <dbReference type="NCBI Taxonomy" id="876"/>
    <lineage>
        <taxon>Bacteria</taxon>
        <taxon>Pseudomonadati</taxon>
        <taxon>Thermodesulfobacteriota</taxon>
        <taxon>Desulfovibrionia</taxon>
        <taxon>Desulfovibrionales</taxon>
        <taxon>Desulfovibrionaceae</taxon>
        <taxon>Desulfovibrio</taxon>
    </lineage>
</organism>
<dbReference type="OrthoDB" id="5297650at2"/>
<feature type="region of interest" description="Disordered" evidence="2">
    <location>
        <begin position="129"/>
        <end position="175"/>
    </location>
</feature>
<feature type="region of interest" description="Disordered" evidence="2">
    <location>
        <begin position="213"/>
        <end position="306"/>
    </location>
</feature>
<evidence type="ECO:0000313" key="4">
    <source>
        <dbReference type="Proteomes" id="UP000297065"/>
    </source>
</evidence>
<dbReference type="AlphaFoldDB" id="A0A4P7UR51"/>
<evidence type="ECO:0000256" key="2">
    <source>
        <dbReference type="SAM" id="MobiDB-lite"/>
    </source>
</evidence>
<dbReference type="Proteomes" id="UP000297065">
    <property type="component" value="Chromosome"/>
</dbReference>
<feature type="region of interest" description="Disordered" evidence="2">
    <location>
        <begin position="25"/>
        <end position="54"/>
    </location>
</feature>
<sequence length="413" mass="42087">MLCFIKLTILGLLLLDVPTPSWLGGSPRQDAPAVAETGPHGGQEAAQTAAAAEPASSGIAQSVSSSLSAMGSSLDAAIATVTDKVEAGQSVPQGAAAARIAAAAKPQGGHAANLPDAAMPAPLIRAAASGGAAGPSAASASSQTFSPNLPEPQALSAPQAEPGTSAPSSSLIVSAKPNRASESEWLDALGLSHLPIPGLGSVQAAHAAALDMPVPQAPSTGQSPFAPAEQTAPLSVPGAPPIPANIPRGQGADGAPLPQRSAAGGNDGFLPALPQGQNTGSLPVPAVQTPPNAYANDPNSKAQDLARQQQDILVLRQQMDQRLKDIQDTEKKMQDMIREARGIENEKVHRLVLTYSMMKPKAAAKALESMDERVAIRILSGMSPKQSGEILTYVSPAKTAKLTELITRMRIPD</sequence>
<dbReference type="SUPFAM" id="SSF158791">
    <property type="entry name" value="MgtE N-terminal domain-like"/>
    <property type="match status" value="1"/>
</dbReference>
<feature type="compositionally biased region" description="Low complexity" evidence="2">
    <location>
        <begin position="129"/>
        <end position="142"/>
    </location>
</feature>
<feature type="coiled-coil region" evidence="1">
    <location>
        <begin position="319"/>
        <end position="346"/>
    </location>
</feature>
<name>A0A4P7UR51_DESDE</name>
<gene>
    <name evidence="3" type="ORF">DDIC_09605</name>
</gene>
<evidence type="ECO:0008006" key="5">
    <source>
        <dbReference type="Google" id="ProtNLM"/>
    </source>
</evidence>
<feature type="compositionally biased region" description="Polar residues" evidence="2">
    <location>
        <begin position="297"/>
        <end position="306"/>
    </location>
</feature>
<reference evidence="3 4" key="1">
    <citation type="submission" date="2019-02" db="EMBL/GenBank/DDBJ databases">
        <title>Complete Genome Sequence of Desulfovibrio desulfuricans IC1, a Sulfonate Utilizing Anaerobe.</title>
        <authorList>
            <person name="Day L.A."/>
            <person name="De Leon K.B."/>
            <person name="Wall J.D."/>
        </authorList>
    </citation>
    <scope>NUCLEOTIDE SEQUENCE [LARGE SCALE GENOMIC DNA]</scope>
    <source>
        <strain evidence="3 4">IC1</strain>
    </source>
</reference>
<evidence type="ECO:0000313" key="3">
    <source>
        <dbReference type="EMBL" id="QCC86122.1"/>
    </source>
</evidence>
<feature type="compositionally biased region" description="Low complexity" evidence="2">
    <location>
        <begin position="42"/>
        <end position="54"/>
    </location>
</feature>
<dbReference type="EMBL" id="CP036295">
    <property type="protein sequence ID" value="QCC86122.1"/>
    <property type="molecule type" value="Genomic_DNA"/>
</dbReference>
<protein>
    <recommendedName>
        <fullName evidence="5">Magnesium transporter MgtE intracellular domain-containing protein</fullName>
    </recommendedName>
</protein>
<proteinExistence type="predicted"/>
<keyword evidence="1" id="KW-0175">Coiled coil</keyword>
<evidence type="ECO:0000256" key="1">
    <source>
        <dbReference type="SAM" id="Coils"/>
    </source>
</evidence>
<accession>A0A4P7UR51</accession>